<dbReference type="EMBL" id="VIBQ01000127">
    <property type="protein sequence ID" value="KAB8921466.1"/>
    <property type="molecule type" value="Genomic_DNA"/>
</dbReference>
<dbReference type="AlphaFoldDB" id="A0A5N6L545"/>
<evidence type="ECO:0000313" key="2">
    <source>
        <dbReference type="Proteomes" id="UP000327013"/>
    </source>
</evidence>
<keyword evidence="2" id="KW-1185">Reference proteome</keyword>
<dbReference type="Proteomes" id="UP000327013">
    <property type="component" value="Unassembled WGS sequence"/>
</dbReference>
<evidence type="ECO:0000313" key="1">
    <source>
        <dbReference type="EMBL" id="KAB8921466.1"/>
    </source>
</evidence>
<name>A0A5N6L545_9ROSI</name>
<reference evidence="1 2" key="1">
    <citation type="submission" date="2019-06" db="EMBL/GenBank/DDBJ databases">
        <title>A chromosomal-level reference genome of Carpinus fangiana (Coryloideae, Betulaceae).</title>
        <authorList>
            <person name="Yang X."/>
            <person name="Wang Z."/>
            <person name="Zhang L."/>
            <person name="Hao G."/>
            <person name="Liu J."/>
            <person name="Yang Y."/>
        </authorList>
    </citation>
    <scope>NUCLEOTIDE SEQUENCE [LARGE SCALE GENOMIC DNA]</scope>
    <source>
        <strain evidence="1">Cfa_2016G</strain>
        <tissue evidence="1">Leaf</tissue>
    </source>
</reference>
<sequence>MVTCPMGSSFSSSSSLTTQPMEGLHEVCLPPFFTKKFEDGGRPTQEWVWWKTLQRNGRMGGRQME</sequence>
<proteinExistence type="predicted"/>
<dbReference type="OrthoDB" id="10250051at2759"/>
<protein>
    <submittedName>
        <fullName evidence="1">Uncharacterized protein</fullName>
    </submittedName>
</protein>
<gene>
    <name evidence="1" type="ORF">FH972_026826</name>
</gene>
<comment type="caution">
    <text evidence="1">The sequence shown here is derived from an EMBL/GenBank/DDBJ whole genome shotgun (WGS) entry which is preliminary data.</text>
</comment>
<accession>A0A5N6L545</accession>
<organism evidence="1 2">
    <name type="scientific">Carpinus fangiana</name>
    <dbReference type="NCBI Taxonomy" id="176857"/>
    <lineage>
        <taxon>Eukaryota</taxon>
        <taxon>Viridiplantae</taxon>
        <taxon>Streptophyta</taxon>
        <taxon>Embryophyta</taxon>
        <taxon>Tracheophyta</taxon>
        <taxon>Spermatophyta</taxon>
        <taxon>Magnoliopsida</taxon>
        <taxon>eudicotyledons</taxon>
        <taxon>Gunneridae</taxon>
        <taxon>Pentapetalae</taxon>
        <taxon>rosids</taxon>
        <taxon>fabids</taxon>
        <taxon>Fagales</taxon>
        <taxon>Betulaceae</taxon>
        <taxon>Carpinus</taxon>
    </lineage>
</organism>